<dbReference type="PANTHER" id="PTHR43350">
    <property type="entry name" value="NAD-DEPENDENT ALCOHOL DEHYDROGENASE"/>
    <property type="match status" value="1"/>
</dbReference>
<dbReference type="Gene3D" id="3.90.180.10">
    <property type="entry name" value="Medium-chain alcohol dehydrogenases, catalytic domain"/>
    <property type="match status" value="1"/>
</dbReference>
<dbReference type="InterPro" id="IPR013149">
    <property type="entry name" value="ADH-like_C"/>
</dbReference>
<dbReference type="CDD" id="cd08254">
    <property type="entry name" value="hydroxyacyl_CoA_DH"/>
    <property type="match status" value="1"/>
</dbReference>
<dbReference type="PROSITE" id="PS00059">
    <property type="entry name" value="ADH_ZINC"/>
    <property type="match status" value="1"/>
</dbReference>
<dbReference type="Pfam" id="PF08240">
    <property type="entry name" value="ADH_N"/>
    <property type="match status" value="1"/>
</dbReference>
<gene>
    <name evidence="8" type="ORF">Pro02_18520</name>
</gene>
<evidence type="ECO:0000256" key="5">
    <source>
        <dbReference type="ARBA" id="ARBA00023002"/>
    </source>
</evidence>
<organism evidence="8 9">
    <name type="scientific">Planobispora rosea</name>
    <dbReference type="NCBI Taxonomy" id="35762"/>
    <lineage>
        <taxon>Bacteria</taxon>
        <taxon>Bacillati</taxon>
        <taxon>Actinomycetota</taxon>
        <taxon>Actinomycetes</taxon>
        <taxon>Streptosporangiales</taxon>
        <taxon>Streptosporangiaceae</taxon>
        <taxon>Planobispora</taxon>
    </lineage>
</organism>
<name>A0A8J3RYB3_PLARO</name>
<dbReference type="SMART" id="SM00829">
    <property type="entry name" value="PKS_ER"/>
    <property type="match status" value="1"/>
</dbReference>
<proteinExistence type="inferred from homology"/>
<dbReference type="GO" id="GO:0016491">
    <property type="term" value="F:oxidoreductase activity"/>
    <property type="evidence" value="ECO:0007669"/>
    <property type="project" value="UniProtKB-KW"/>
</dbReference>
<comment type="similarity">
    <text evidence="2 6">Belongs to the zinc-containing alcohol dehydrogenase family.</text>
</comment>
<dbReference type="OrthoDB" id="4190732at2"/>
<evidence type="ECO:0000256" key="6">
    <source>
        <dbReference type="RuleBase" id="RU361277"/>
    </source>
</evidence>
<evidence type="ECO:0000256" key="2">
    <source>
        <dbReference type="ARBA" id="ARBA00008072"/>
    </source>
</evidence>
<evidence type="ECO:0000256" key="4">
    <source>
        <dbReference type="ARBA" id="ARBA00022833"/>
    </source>
</evidence>
<dbReference type="InterPro" id="IPR011032">
    <property type="entry name" value="GroES-like_sf"/>
</dbReference>
<dbReference type="GO" id="GO:0008270">
    <property type="term" value="F:zinc ion binding"/>
    <property type="evidence" value="ECO:0007669"/>
    <property type="project" value="InterPro"/>
</dbReference>
<evidence type="ECO:0000256" key="3">
    <source>
        <dbReference type="ARBA" id="ARBA00022723"/>
    </source>
</evidence>
<dbReference type="InterPro" id="IPR020843">
    <property type="entry name" value="ER"/>
</dbReference>
<dbReference type="SUPFAM" id="SSF50129">
    <property type="entry name" value="GroES-like"/>
    <property type="match status" value="1"/>
</dbReference>
<dbReference type="Proteomes" id="UP000655044">
    <property type="component" value="Unassembled WGS sequence"/>
</dbReference>
<keyword evidence="5" id="KW-0560">Oxidoreductase</keyword>
<comment type="caution">
    <text evidence="8">The sequence shown here is derived from an EMBL/GenBank/DDBJ whole genome shotgun (WGS) entry which is preliminary data.</text>
</comment>
<accession>A0A8J3RYB3</accession>
<dbReference type="Pfam" id="PF00107">
    <property type="entry name" value="ADH_zinc_N"/>
    <property type="match status" value="1"/>
</dbReference>
<evidence type="ECO:0000259" key="7">
    <source>
        <dbReference type="SMART" id="SM00829"/>
    </source>
</evidence>
<dbReference type="AlphaFoldDB" id="A0A8J3RYB3"/>
<sequence length="350" mass="36411">MTDTMLAGRLDVRNKTFAVEEVPVPEPGPGQVRIKVRAAGVCLSDVHLIDGTLNPLFLASDKVTLGHEVSGVIDALGPDVPASWTAGQRVLLQAGERCGRCANCVRFVEPCLQVLTRGVDYDGGWAEYALAAPHTLVAIPDGLPFEQAAIIPDAVSTPWAAIVSTGRAAPARPAGVWGVGGLGAHAVQLLHLVGAAPIIAVDPIGAARERALALGADLALDSAAPDLRDRLLEATGGRGLELALDMAGAPAVREQAVSCLAPGGRLVLVGLTPAPLTITQSIPFSYFGQQILGHYGSAPEHVTQLVDLTRHHRLDLGRSISGTLPLAEAAAAVERLDRKEGNPVRLILTP</sequence>
<dbReference type="InterPro" id="IPR002328">
    <property type="entry name" value="ADH_Zn_CS"/>
</dbReference>
<keyword evidence="3 6" id="KW-0479">Metal-binding</keyword>
<feature type="domain" description="Enoyl reductase (ER)" evidence="7">
    <location>
        <begin position="8"/>
        <end position="348"/>
    </location>
</feature>
<evidence type="ECO:0000256" key="1">
    <source>
        <dbReference type="ARBA" id="ARBA00001947"/>
    </source>
</evidence>
<dbReference type="InterPro" id="IPR036291">
    <property type="entry name" value="NAD(P)-bd_dom_sf"/>
</dbReference>
<dbReference type="RefSeq" id="WP_068924162.1">
    <property type="nucleotide sequence ID" value="NZ_BMQP01000005.1"/>
</dbReference>
<dbReference type="SUPFAM" id="SSF51735">
    <property type="entry name" value="NAD(P)-binding Rossmann-fold domains"/>
    <property type="match status" value="1"/>
</dbReference>
<dbReference type="EMBL" id="BOOI01000014">
    <property type="protein sequence ID" value="GIH83444.1"/>
    <property type="molecule type" value="Genomic_DNA"/>
</dbReference>
<reference evidence="8" key="1">
    <citation type="submission" date="2021-01" db="EMBL/GenBank/DDBJ databases">
        <title>Whole genome shotgun sequence of Planobispora rosea NBRC 15558.</title>
        <authorList>
            <person name="Komaki H."/>
            <person name="Tamura T."/>
        </authorList>
    </citation>
    <scope>NUCLEOTIDE SEQUENCE</scope>
    <source>
        <strain evidence="8">NBRC 15558</strain>
    </source>
</reference>
<keyword evidence="4 6" id="KW-0862">Zinc</keyword>
<keyword evidence="9" id="KW-1185">Reference proteome</keyword>
<dbReference type="PANTHER" id="PTHR43350:SF17">
    <property type="entry name" value="NAD-DEPENDENT ALCOHOL DEHYDROGENASE"/>
    <property type="match status" value="1"/>
</dbReference>
<evidence type="ECO:0000313" key="9">
    <source>
        <dbReference type="Proteomes" id="UP000655044"/>
    </source>
</evidence>
<comment type="cofactor">
    <cofactor evidence="1 6">
        <name>Zn(2+)</name>
        <dbReference type="ChEBI" id="CHEBI:29105"/>
    </cofactor>
</comment>
<dbReference type="InterPro" id="IPR013154">
    <property type="entry name" value="ADH-like_N"/>
</dbReference>
<evidence type="ECO:0000313" key="8">
    <source>
        <dbReference type="EMBL" id="GIH83444.1"/>
    </source>
</evidence>
<protein>
    <submittedName>
        <fullName evidence="8">Alcohol dehydrogenase</fullName>
    </submittedName>
</protein>